<reference evidence="3" key="1">
    <citation type="journal article" date="2019" name="Int. J. Syst. Evol. Microbiol.">
        <title>The Global Catalogue of Microorganisms (GCM) 10K type strain sequencing project: providing services to taxonomists for standard genome sequencing and annotation.</title>
        <authorList>
            <consortium name="The Broad Institute Genomics Platform"/>
            <consortium name="The Broad Institute Genome Sequencing Center for Infectious Disease"/>
            <person name="Wu L."/>
            <person name="Ma J."/>
        </authorList>
    </citation>
    <scope>NUCLEOTIDE SEQUENCE [LARGE SCALE GENOMIC DNA]</scope>
    <source>
        <strain evidence="3">JCM 17986</strain>
    </source>
</reference>
<dbReference type="InterPro" id="IPR017946">
    <property type="entry name" value="PLC-like_Pdiesterase_TIM-brl"/>
</dbReference>
<dbReference type="Proteomes" id="UP001500466">
    <property type="component" value="Unassembled WGS sequence"/>
</dbReference>
<dbReference type="PANTHER" id="PTHR46211">
    <property type="entry name" value="GLYCEROPHOSPHORYL DIESTER PHOSPHODIESTERASE"/>
    <property type="match status" value="1"/>
</dbReference>
<dbReference type="Pfam" id="PF03009">
    <property type="entry name" value="GDPD"/>
    <property type="match status" value="1"/>
</dbReference>
<comment type="caution">
    <text evidence="2">The sequence shown here is derived from an EMBL/GenBank/DDBJ whole genome shotgun (WGS) entry which is preliminary data.</text>
</comment>
<dbReference type="PANTHER" id="PTHR46211:SF1">
    <property type="entry name" value="GLYCEROPHOSPHODIESTER PHOSPHODIESTERASE, CYTOPLASMIC"/>
    <property type="match status" value="1"/>
</dbReference>
<organism evidence="2 3">
    <name type="scientific">Yinghuangia aomiensis</name>
    <dbReference type="NCBI Taxonomy" id="676205"/>
    <lineage>
        <taxon>Bacteria</taxon>
        <taxon>Bacillati</taxon>
        <taxon>Actinomycetota</taxon>
        <taxon>Actinomycetes</taxon>
        <taxon>Kitasatosporales</taxon>
        <taxon>Streptomycetaceae</taxon>
        <taxon>Yinghuangia</taxon>
    </lineage>
</organism>
<keyword evidence="3" id="KW-1185">Reference proteome</keyword>
<gene>
    <name evidence="2" type="ORF">GCM10023205_45190</name>
</gene>
<evidence type="ECO:0000313" key="3">
    <source>
        <dbReference type="Proteomes" id="UP001500466"/>
    </source>
</evidence>
<dbReference type="PROSITE" id="PS51704">
    <property type="entry name" value="GP_PDE"/>
    <property type="match status" value="1"/>
</dbReference>
<dbReference type="Gene3D" id="3.20.20.190">
    <property type="entry name" value="Phosphatidylinositol (PI) phosphodiesterase"/>
    <property type="match status" value="1"/>
</dbReference>
<feature type="domain" description="GP-PDE" evidence="1">
    <location>
        <begin position="56"/>
        <end position="278"/>
    </location>
</feature>
<accession>A0ABP9HM00</accession>
<dbReference type="InterPro" id="IPR030395">
    <property type="entry name" value="GP_PDE_dom"/>
</dbReference>
<protein>
    <recommendedName>
        <fullName evidence="1">GP-PDE domain-containing protein</fullName>
    </recommendedName>
</protein>
<proteinExistence type="predicted"/>
<sequence length="299" mass="30942">MGIVVAASVLAASGGVAYWQPDSGHPPEAASERSVAPTLTAKAVPVRPAGAPCTLPAGAAHRGASSEEPENTMAAFTRAVAEGAPAIELDVQWTRDGIPVIMHDDTVDRTTRGQGAVASMTAAEVAELDAGRGQHVPTLESVLAMAAKTKTLVLVELKTVPTPAQVPKLLDVLRRSGAPVIVHSFLRKALQTLHAADASVQAGLTTADDVTPADAAGFGRFLNIRADRITPDKVRAWQAAGMKVYAWTVDDRDRWASLAAAGVDGIVTNKVGPYVEWRRGQCAGEKAGAAPAGASATPR</sequence>
<evidence type="ECO:0000259" key="1">
    <source>
        <dbReference type="PROSITE" id="PS51704"/>
    </source>
</evidence>
<evidence type="ECO:0000313" key="2">
    <source>
        <dbReference type="EMBL" id="GAA4973667.1"/>
    </source>
</evidence>
<name>A0ABP9HM00_9ACTN</name>
<dbReference type="EMBL" id="BAABHS010000016">
    <property type="protein sequence ID" value="GAA4973667.1"/>
    <property type="molecule type" value="Genomic_DNA"/>
</dbReference>
<dbReference type="SUPFAM" id="SSF51695">
    <property type="entry name" value="PLC-like phosphodiesterases"/>
    <property type="match status" value="1"/>
</dbReference>